<reference evidence="2 3" key="1">
    <citation type="submission" date="2015-12" db="EMBL/GenBank/DDBJ databases">
        <title>Haloprofundus marisrubri gen. nov., sp. nov., an extremely halophilic archaeon isolated from the Discovery deep brine-seawater interface in the Red Sea.</title>
        <authorList>
            <person name="Zhang G."/>
            <person name="Stingl U."/>
            <person name="Rashid M."/>
        </authorList>
    </citation>
    <scope>NUCLEOTIDE SEQUENCE [LARGE SCALE GENOMIC DNA]</scope>
    <source>
        <strain evidence="2 3">SB9</strain>
    </source>
</reference>
<feature type="region of interest" description="Disordered" evidence="1">
    <location>
        <begin position="100"/>
        <end position="144"/>
    </location>
</feature>
<dbReference type="AlphaFoldDB" id="A0A0W1RDK6"/>
<organism evidence="2 3">
    <name type="scientific">Haloprofundus marisrubri</name>
    <dbReference type="NCBI Taxonomy" id="1514971"/>
    <lineage>
        <taxon>Archaea</taxon>
        <taxon>Methanobacteriati</taxon>
        <taxon>Methanobacteriota</taxon>
        <taxon>Stenosarchaea group</taxon>
        <taxon>Halobacteria</taxon>
        <taxon>Halobacteriales</taxon>
        <taxon>Haloferacaceae</taxon>
        <taxon>Haloprofundus</taxon>
    </lineage>
</organism>
<evidence type="ECO:0000256" key="1">
    <source>
        <dbReference type="SAM" id="MobiDB-lite"/>
    </source>
</evidence>
<protein>
    <submittedName>
        <fullName evidence="2">Uncharacterized protein</fullName>
    </submittedName>
</protein>
<accession>A0A0W1RDK6</accession>
<feature type="compositionally biased region" description="Acidic residues" evidence="1">
    <location>
        <begin position="189"/>
        <end position="203"/>
    </location>
</feature>
<gene>
    <name evidence="2" type="ORF">AUR64_04500</name>
</gene>
<dbReference type="EMBL" id="LOPU01000011">
    <property type="protein sequence ID" value="KTG11197.1"/>
    <property type="molecule type" value="Genomic_DNA"/>
</dbReference>
<name>A0A0W1RDK6_9EURY</name>
<feature type="region of interest" description="Disordered" evidence="1">
    <location>
        <begin position="167"/>
        <end position="208"/>
    </location>
</feature>
<evidence type="ECO:0000313" key="2">
    <source>
        <dbReference type="EMBL" id="KTG11197.1"/>
    </source>
</evidence>
<dbReference type="RefSeq" id="WP_058580259.1">
    <property type="nucleotide sequence ID" value="NZ_LOPU01000011.1"/>
</dbReference>
<dbReference type="Proteomes" id="UP000054387">
    <property type="component" value="Unassembled WGS sequence"/>
</dbReference>
<dbReference type="OrthoDB" id="340836at2157"/>
<feature type="compositionally biased region" description="Low complexity" evidence="1">
    <location>
        <begin position="117"/>
        <end position="128"/>
    </location>
</feature>
<evidence type="ECO:0000313" key="3">
    <source>
        <dbReference type="Proteomes" id="UP000054387"/>
    </source>
</evidence>
<comment type="caution">
    <text evidence="2">The sequence shown here is derived from an EMBL/GenBank/DDBJ whole genome shotgun (WGS) entry which is preliminary data.</text>
</comment>
<sequence>MRKGVVSTRETLLTYGEDCCVRAGYAVRRPESGREPDAVAETEISDQSFSDGRPRFAGQPFFDGGPVAIEPLDTDELTPTTVLSRHADNRSQGRKTLFVVPPADRSRLTGASQVPWTTGESKSTTSESNLATDESNLATTEPTLTDESFASTVVELLSVPVGVETDGSERVFYNGPDRIALPDDRAESEQSESGDGNDGDGDLDQNVGRTGGYALCAVAEPDARLEWREELGGGASRDESETRIVLRADGEVVAAVDELADLRCPPASVFPYSYRRGADKRMHVRDPEGVVVGSFNGVTDMRQSGFEPVPMPLVPEHLFAESLDGTWAVVVAAATASHLYTSGGVYSLEAAFGNG</sequence>
<keyword evidence="3" id="KW-1185">Reference proteome</keyword>
<proteinExistence type="predicted"/>
<feature type="region of interest" description="Disordered" evidence="1">
    <location>
        <begin position="30"/>
        <end position="53"/>
    </location>
</feature>
<feature type="compositionally biased region" description="Polar residues" evidence="1">
    <location>
        <begin position="129"/>
        <end position="144"/>
    </location>
</feature>